<evidence type="ECO:0000256" key="7">
    <source>
        <dbReference type="ARBA" id="ARBA00022803"/>
    </source>
</evidence>
<feature type="domain" description="O-GlcNAc transferase C-terminal" evidence="9">
    <location>
        <begin position="542"/>
        <end position="730"/>
    </location>
</feature>
<dbReference type="Gene3D" id="3.40.50.2000">
    <property type="entry name" value="Glycogen Phosphorylase B"/>
    <property type="match status" value="1"/>
</dbReference>
<dbReference type="InterPro" id="IPR029489">
    <property type="entry name" value="OGT/SEC/SPY_C"/>
</dbReference>
<dbReference type="AlphaFoldDB" id="A0A9P1KGK1"/>
<dbReference type="Gene3D" id="3.40.50.11380">
    <property type="match status" value="1"/>
</dbReference>
<evidence type="ECO:0000256" key="6">
    <source>
        <dbReference type="ARBA" id="ARBA00022737"/>
    </source>
</evidence>
<protein>
    <recommendedName>
        <fullName evidence="3">protein O-GlcNAc transferase</fullName>
        <ecNumber evidence="3">2.4.1.255</ecNumber>
    </recommendedName>
</protein>
<evidence type="ECO:0000256" key="3">
    <source>
        <dbReference type="ARBA" id="ARBA00011970"/>
    </source>
</evidence>
<name>A0A9P1KGK1_9CYAN</name>
<evidence type="ECO:0000313" key="11">
    <source>
        <dbReference type="Proteomes" id="UP000032946"/>
    </source>
</evidence>
<evidence type="ECO:0000256" key="4">
    <source>
        <dbReference type="ARBA" id="ARBA00022676"/>
    </source>
</evidence>
<feature type="repeat" description="TPR" evidence="8">
    <location>
        <begin position="14"/>
        <end position="47"/>
    </location>
</feature>
<sequence>MAGTMIDNQILEKQMSLSAEADICLQKRDYQQAAILYEQAINLNPDYKYNYWKLGLTLLLQEREEEAQTTWLVAMSDGEPEQIDLWTIDLLQVLSSEADARTAAEDHFVAWGIRQHIQQINPDDINNILQLIDLSITLKTYTGNEIAEYGLVSLLQQESINVNPDLLLHLWKKLLVVDAINPLSLELGQAVINHVGEQPEFVTSLIPKLYDIAYSFAKTSIAKGYGELLLNLAPNHQELLRALAQFCIQLTEYDDGIEYARRSYHLTESPDQQALDSNFMISGLMSQGGCTKQVREVVKHQESLLDAMLKDPPLNLGTGVMQLYNTNFFFPYVRDCPAVNSQTKTQVAQICQANLETALAENIATYQARNLQKRHQGATNKTLKIGYISYCFRRHSVGWISRWLFQHHDRHQFEIYAYMIGAENRQDALQNWYAEQATKSYQYGIVSTEVAEQISEDQIDILVDLDSLTLTNTCAIMALKPAPVQVTWLGWDASAIPTVDYFIADPYVLPENAQDYYSETIWRLPQTYVAVGGFEVGIPSLRRQDINIPENAIVYFTAQRGPKYNPELAQLQMQILKQVPNSYLIIKGFDKEQSIAGLFFELAEEQGVSREQLRLTGSVLLEQTHRANLAIADVVLDSYPYNGATTTLETLWMGIPLVTRVGEQFAARNSYTMMMNAGITEGIAWTDEEYVEWGVRLGTDERLRQDISWKLRKSRRTAPLWNSKQFTREMEKAYQEMWTIYTSGQS</sequence>
<reference evidence="10 11" key="1">
    <citation type="submission" date="2014-02" db="EMBL/GenBank/DDBJ databases">
        <authorList>
            <person name="Genoscope - CEA"/>
        </authorList>
    </citation>
    <scope>NUCLEOTIDE SEQUENCE [LARGE SCALE GENOMIC DNA]</scope>
    <source>
        <strain evidence="10 11">PCC 8005</strain>
    </source>
</reference>
<dbReference type="InterPro" id="IPR051939">
    <property type="entry name" value="Glycosyltr_41/O-GlcNAc_trsf"/>
</dbReference>
<comment type="similarity">
    <text evidence="2">Belongs to the glycosyltransferase 41 family. O-GlcNAc transferase subfamily.</text>
</comment>
<evidence type="ECO:0000256" key="1">
    <source>
        <dbReference type="ARBA" id="ARBA00004922"/>
    </source>
</evidence>
<dbReference type="InterPro" id="IPR019734">
    <property type="entry name" value="TPR_rpt"/>
</dbReference>
<dbReference type="SUPFAM" id="SSF48452">
    <property type="entry name" value="TPR-like"/>
    <property type="match status" value="1"/>
</dbReference>
<dbReference type="Gene3D" id="1.25.40.10">
    <property type="entry name" value="Tetratricopeptide repeat domain"/>
    <property type="match status" value="1"/>
</dbReference>
<dbReference type="EC" id="2.4.1.255" evidence="3"/>
<dbReference type="EMBL" id="FO818640">
    <property type="protein sequence ID" value="CDM95580.1"/>
    <property type="molecule type" value="Genomic_DNA"/>
</dbReference>
<dbReference type="PANTHER" id="PTHR44835:SF1">
    <property type="entry name" value="PROTEIN O-GLCNAC TRANSFERASE"/>
    <property type="match status" value="1"/>
</dbReference>
<keyword evidence="11" id="KW-1185">Reference proteome</keyword>
<dbReference type="Proteomes" id="UP000032946">
    <property type="component" value="Chromosome"/>
</dbReference>
<keyword evidence="7 8" id="KW-0802">TPR repeat</keyword>
<dbReference type="PANTHER" id="PTHR44835">
    <property type="entry name" value="UDP-N-ACETYLGLUCOSAMINE--PEPTIDE N-ACETYLGLUCOSAMINYLTRANSFERASE SPINDLY-RELATED"/>
    <property type="match status" value="1"/>
</dbReference>
<dbReference type="InterPro" id="IPR011990">
    <property type="entry name" value="TPR-like_helical_dom_sf"/>
</dbReference>
<keyword evidence="4" id="KW-0328">Glycosyltransferase</keyword>
<proteinExistence type="inferred from homology"/>
<accession>A0A9P1KGK1</accession>
<keyword evidence="6" id="KW-0677">Repeat</keyword>
<evidence type="ECO:0000259" key="9">
    <source>
        <dbReference type="Pfam" id="PF13844"/>
    </source>
</evidence>
<keyword evidence="5" id="KW-0808">Transferase</keyword>
<organism evidence="10 11">
    <name type="scientific">Limnospira indica PCC 8005</name>
    <dbReference type="NCBI Taxonomy" id="376219"/>
    <lineage>
        <taxon>Bacteria</taxon>
        <taxon>Bacillati</taxon>
        <taxon>Cyanobacteriota</taxon>
        <taxon>Cyanophyceae</taxon>
        <taxon>Oscillatoriophycideae</taxon>
        <taxon>Oscillatoriales</taxon>
        <taxon>Sirenicapillariaceae</taxon>
        <taxon>Limnospira</taxon>
    </lineage>
</organism>
<evidence type="ECO:0000256" key="8">
    <source>
        <dbReference type="PROSITE-ProRule" id="PRU00339"/>
    </source>
</evidence>
<dbReference type="Pfam" id="PF13844">
    <property type="entry name" value="Glyco_transf_41"/>
    <property type="match status" value="2"/>
</dbReference>
<evidence type="ECO:0000256" key="5">
    <source>
        <dbReference type="ARBA" id="ARBA00022679"/>
    </source>
</evidence>
<comment type="pathway">
    <text evidence="1">Protein modification; protein glycosylation.</text>
</comment>
<evidence type="ECO:0000256" key="2">
    <source>
        <dbReference type="ARBA" id="ARBA00005386"/>
    </source>
</evidence>
<gene>
    <name evidence="10" type="ORF">ARTHRO_30850</name>
</gene>
<feature type="domain" description="O-GlcNAc transferase C-terminal" evidence="9">
    <location>
        <begin position="368"/>
        <end position="529"/>
    </location>
</feature>
<evidence type="ECO:0000313" key="10">
    <source>
        <dbReference type="EMBL" id="CDM95580.1"/>
    </source>
</evidence>
<dbReference type="PROSITE" id="PS50005">
    <property type="entry name" value="TPR"/>
    <property type="match status" value="1"/>
</dbReference>
<dbReference type="GO" id="GO:0097363">
    <property type="term" value="F:protein O-acetylglucosaminyltransferase activity"/>
    <property type="evidence" value="ECO:0007669"/>
    <property type="project" value="UniProtKB-EC"/>
</dbReference>